<dbReference type="GO" id="GO:0016787">
    <property type="term" value="F:hydrolase activity"/>
    <property type="evidence" value="ECO:0007669"/>
    <property type="project" value="InterPro"/>
</dbReference>
<dbReference type="Proteomes" id="UP000282876">
    <property type="component" value="Unassembled WGS sequence"/>
</dbReference>
<keyword evidence="1" id="KW-1133">Transmembrane helix</keyword>
<sequence>MLSIKKKYLLLIISILHTGYIYLIHNYIKSFKRHSFSLNPNTLEIKEDYFYFLQITDTHFSRKFTEKQDKNFLNFLEEISNLNYKFVIHTGDIFDSQDKFIGVNKEDYLKYSELIKNKRFFNIRGNHDIFKSDKIINKEIQDILYNKERRNRSLLVKLKNKNILIRLLDGTPLNGTPKFYNFFGVLDDNYGIIQCDLSINMCHYPINVLKSHHPSFYNCHAWFSGHFHTFFKYGDINKKSDKLESVLKDFYSNSVYRIIGVYKNNLFFNDVHLKKPKVLILNPIDKNLGVENEKEDILKFLVFDFEKFVIKIDDKIYTNFTKEKECFSMKLPEKFSKIKVEAVNQFGTSFHEIDVKNGTELRPLPLNIPFFYLPFLLCGGYFLLHLAIFVYFKKIFYIFCLRFFYNLFLPTLVMKAHNLNYSFFTSTKAGLNNSFDIFYFHLIFCGGYDFILLISFFTKWYIIYLLFHLGIFLFFYKYYGLHFRPLEDFTFIFLICYFLYKKRVKSQIK</sequence>
<reference evidence="3 4" key="1">
    <citation type="submission" date="2018-10" db="EMBL/GenBank/DDBJ databases">
        <title>Draft genome sequence of the microsporidian Tubulinosema ratisbonensis.</title>
        <authorList>
            <person name="Polonais V."/>
            <person name="Peyretaillade E."/>
            <person name="Niehus S."/>
            <person name="Wawrzyniak I."/>
            <person name="Franchet A."/>
            <person name="Gaspin C."/>
            <person name="Reichstadt M."/>
            <person name="Belser C."/>
            <person name="Labadie K."/>
            <person name="Delbac F."/>
            <person name="Ferrandon D."/>
        </authorList>
    </citation>
    <scope>NUCLEOTIDE SEQUENCE [LARGE SCALE GENOMIC DNA]</scope>
    <source>
        <strain evidence="3 4">Franzen</strain>
    </source>
</reference>
<dbReference type="STRING" id="291195.A0A437APP4"/>
<feature type="transmembrane region" description="Helical" evidence="1">
    <location>
        <begin position="399"/>
        <end position="417"/>
    </location>
</feature>
<gene>
    <name evidence="3" type="ORF">TUBRATIS_002460</name>
</gene>
<protein>
    <submittedName>
        <fullName evidence="3">Transmembrane 62 protein</fullName>
    </submittedName>
</protein>
<dbReference type="VEuPathDB" id="MicrosporidiaDB:TUBRATIS_002460"/>
<dbReference type="SUPFAM" id="SSF56300">
    <property type="entry name" value="Metallo-dependent phosphatases"/>
    <property type="match status" value="1"/>
</dbReference>
<keyword evidence="4" id="KW-1185">Reference proteome</keyword>
<dbReference type="Gene3D" id="3.60.21.10">
    <property type="match status" value="1"/>
</dbReference>
<keyword evidence="1" id="KW-0472">Membrane</keyword>
<dbReference type="EMBL" id="RCSS01000065">
    <property type="protein sequence ID" value="RVD93221.1"/>
    <property type="molecule type" value="Genomic_DNA"/>
</dbReference>
<evidence type="ECO:0000259" key="2">
    <source>
        <dbReference type="Pfam" id="PF00149"/>
    </source>
</evidence>
<proteinExistence type="predicted"/>
<feature type="transmembrane region" description="Helical" evidence="1">
    <location>
        <begin position="437"/>
        <end position="454"/>
    </location>
</feature>
<evidence type="ECO:0000313" key="4">
    <source>
        <dbReference type="Proteomes" id="UP000282876"/>
    </source>
</evidence>
<evidence type="ECO:0000256" key="1">
    <source>
        <dbReference type="SAM" id="Phobius"/>
    </source>
</evidence>
<feature type="transmembrane region" description="Helical" evidence="1">
    <location>
        <begin position="370"/>
        <end position="392"/>
    </location>
</feature>
<keyword evidence="1 3" id="KW-0812">Transmembrane</keyword>
<dbReference type="AlphaFoldDB" id="A0A437APP4"/>
<comment type="caution">
    <text evidence="3">The sequence shown here is derived from an EMBL/GenBank/DDBJ whole genome shotgun (WGS) entry which is preliminary data.</text>
</comment>
<accession>A0A437APP4</accession>
<feature type="transmembrane region" description="Helical" evidence="1">
    <location>
        <begin position="461"/>
        <end position="479"/>
    </location>
</feature>
<dbReference type="Pfam" id="PF00149">
    <property type="entry name" value="Metallophos"/>
    <property type="match status" value="1"/>
</dbReference>
<feature type="transmembrane region" description="Helical" evidence="1">
    <location>
        <begin position="7"/>
        <end position="28"/>
    </location>
</feature>
<feature type="domain" description="Calcineurin-like phosphoesterase" evidence="2">
    <location>
        <begin position="52"/>
        <end position="229"/>
    </location>
</feature>
<dbReference type="InterPro" id="IPR029052">
    <property type="entry name" value="Metallo-depent_PP-like"/>
</dbReference>
<organism evidence="3 4">
    <name type="scientific">Tubulinosema ratisbonensis</name>
    <dbReference type="NCBI Taxonomy" id="291195"/>
    <lineage>
        <taxon>Eukaryota</taxon>
        <taxon>Fungi</taxon>
        <taxon>Fungi incertae sedis</taxon>
        <taxon>Microsporidia</taxon>
        <taxon>Tubulinosematoidea</taxon>
        <taxon>Tubulinosematidae</taxon>
        <taxon>Tubulinosema</taxon>
    </lineage>
</organism>
<name>A0A437APP4_9MICR</name>
<dbReference type="InterPro" id="IPR004843">
    <property type="entry name" value="Calcineurin-like_PHP"/>
</dbReference>
<dbReference type="OrthoDB" id="45365at2759"/>
<evidence type="ECO:0000313" key="3">
    <source>
        <dbReference type="EMBL" id="RVD93221.1"/>
    </source>
</evidence>